<dbReference type="AlphaFoldDB" id="A0A9Q9CN53"/>
<dbReference type="Proteomes" id="UP001058072">
    <property type="component" value="Chromosome"/>
</dbReference>
<reference evidence="1" key="1">
    <citation type="submission" date="2021-03" db="EMBL/GenBank/DDBJ databases">
        <title>Comparative Genomics and Metabolomics in the genus Turicibacter.</title>
        <authorList>
            <person name="Maki J."/>
            <person name="Looft T."/>
        </authorList>
    </citation>
    <scope>NUCLEOTIDE SEQUENCE</scope>
    <source>
        <strain evidence="1">ISU324</strain>
    </source>
</reference>
<dbReference type="EMBL" id="CP071250">
    <property type="protein sequence ID" value="UUF07652.1"/>
    <property type="molecule type" value="Genomic_DNA"/>
</dbReference>
<organism evidence="1 2">
    <name type="scientific">Turicibacter bilis</name>
    <dbReference type="NCBI Taxonomy" id="2735723"/>
    <lineage>
        <taxon>Bacteria</taxon>
        <taxon>Bacillati</taxon>
        <taxon>Bacillota</taxon>
        <taxon>Erysipelotrichia</taxon>
        <taxon>Erysipelotrichales</taxon>
        <taxon>Turicibacteraceae</taxon>
        <taxon>Turicibacter</taxon>
    </lineage>
</organism>
<evidence type="ECO:0000313" key="1">
    <source>
        <dbReference type="EMBL" id="UUF07652.1"/>
    </source>
</evidence>
<evidence type="ECO:0000313" key="2">
    <source>
        <dbReference type="Proteomes" id="UP001058072"/>
    </source>
</evidence>
<accession>A0A9Q9CN53</accession>
<protein>
    <submittedName>
        <fullName evidence="1">Uncharacterized protein</fullName>
    </submittedName>
</protein>
<sequence>MAEELAQSCRRKSKSEVVIQTIQRYLELTWSPKQISNTILKGVIAFKPIYRWIYDGTILLGALPH</sequence>
<proteinExistence type="predicted"/>
<dbReference type="RefSeq" id="WP_212725247.1">
    <property type="nucleotide sequence ID" value="NZ_CP071250.1"/>
</dbReference>
<name>A0A9Q9CN53_9FIRM</name>
<gene>
    <name evidence="1" type="ORF">J0J70_08430</name>
</gene>